<dbReference type="AlphaFoldDB" id="A0A974DJT0"/>
<protein>
    <recommendedName>
        <fullName evidence="4">Secreted protein</fullName>
    </recommendedName>
</protein>
<proteinExistence type="predicted"/>
<evidence type="ECO:0000313" key="3">
    <source>
        <dbReference type="Proteomes" id="UP000694892"/>
    </source>
</evidence>
<feature type="signal peptide" evidence="1">
    <location>
        <begin position="1"/>
        <end position="18"/>
    </location>
</feature>
<evidence type="ECO:0008006" key="4">
    <source>
        <dbReference type="Google" id="ProtNLM"/>
    </source>
</evidence>
<evidence type="ECO:0000313" key="2">
    <source>
        <dbReference type="EMBL" id="OCT92962.1"/>
    </source>
</evidence>
<accession>A0A974DJT0</accession>
<feature type="chain" id="PRO_5037010393" description="Secreted protein" evidence="1">
    <location>
        <begin position="19"/>
        <end position="75"/>
    </location>
</feature>
<dbReference type="Proteomes" id="UP000694892">
    <property type="component" value="Chromosome 2S"/>
</dbReference>
<gene>
    <name evidence="2" type="ORF">XELAEV_18016029mg</name>
</gene>
<name>A0A974DJT0_XENLA</name>
<evidence type="ECO:0000256" key="1">
    <source>
        <dbReference type="SAM" id="SignalP"/>
    </source>
</evidence>
<sequence length="75" mass="8468">MLCIFVLICFLTTKGVMGCNATLIGRKSLNFEQWCHHVSNIRKTPEHTLAKSQILGRTTIVILLPWSIILCNSHC</sequence>
<dbReference type="EMBL" id="CM004469">
    <property type="protein sequence ID" value="OCT92962.1"/>
    <property type="molecule type" value="Genomic_DNA"/>
</dbReference>
<keyword evidence="1" id="KW-0732">Signal</keyword>
<reference evidence="3" key="1">
    <citation type="journal article" date="2016" name="Nature">
        <title>Genome evolution in the allotetraploid frog Xenopus laevis.</title>
        <authorList>
            <person name="Session A.M."/>
            <person name="Uno Y."/>
            <person name="Kwon T."/>
            <person name="Chapman J.A."/>
            <person name="Toyoda A."/>
            <person name="Takahashi S."/>
            <person name="Fukui A."/>
            <person name="Hikosaka A."/>
            <person name="Suzuki A."/>
            <person name="Kondo M."/>
            <person name="van Heeringen S.J."/>
            <person name="Quigley I."/>
            <person name="Heinz S."/>
            <person name="Ogino H."/>
            <person name="Ochi H."/>
            <person name="Hellsten U."/>
            <person name="Lyons J.B."/>
            <person name="Simakov O."/>
            <person name="Putnam N."/>
            <person name="Stites J."/>
            <person name="Kuroki Y."/>
            <person name="Tanaka T."/>
            <person name="Michiue T."/>
            <person name="Watanabe M."/>
            <person name="Bogdanovic O."/>
            <person name="Lister R."/>
            <person name="Georgiou G."/>
            <person name="Paranjpe S.S."/>
            <person name="van Kruijsbergen I."/>
            <person name="Shu S."/>
            <person name="Carlson J."/>
            <person name="Kinoshita T."/>
            <person name="Ohta Y."/>
            <person name="Mawaribuchi S."/>
            <person name="Jenkins J."/>
            <person name="Grimwood J."/>
            <person name="Schmutz J."/>
            <person name="Mitros T."/>
            <person name="Mozaffari S.V."/>
            <person name="Suzuki Y."/>
            <person name="Haramoto Y."/>
            <person name="Yamamoto T.S."/>
            <person name="Takagi C."/>
            <person name="Heald R."/>
            <person name="Miller K."/>
            <person name="Haudenschild C."/>
            <person name="Kitzman J."/>
            <person name="Nakayama T."/>
            <person name="Izutsu Y."/>
            <person name="Robert J."/>
            <person name="Fortriede J."/>
            <person name="Burns K."/>
            <person name="Lotay V."/>
            <person name="Karimi K."/>
            <person name="Yasuoka Y."/>
            <person name="Dichmann D.S."/>
            <person name="Flajnik M.F."/>
            <person name="Houston D.W."/>
            <person name="Shendure J."/>
            <person name="DuPasquier L."/>
            <person name="Vize P.D."/>
            <person name="Zorn A.M."/>
            <person name="Ito M."/>
            <person name="Marcotte E.M."/>
            <person name="Wallingford J.B."/>
            <person name="Ito Y."/>
            <person name="Asashima M."/>
            <person name="Ueno N."/>
            <person name="Matsuda Y."/>
            <person name="Veenstra G.J."/>
            <person name="Fujiyama A."/>
            <person name="Harland R.M."/>
            <person name="Taira M."/>
            <person name="Rokhsar D.S."/>
        </authorList>
    </citation>
    <scope>NUCLEOTIDE SEQUENCE [LARGE SCALE GENOMIC DNA]</scope>
    <source>
        <strain evidence="3">J</strain>
    </source>
</reference>
<organism evidence="2 3">
    <name type="scientific">Xenopus laevis</name>
    <name type="common">African clawed frog</name>
    <dbReference type="NCBI Taxonomy" id="8355"/>
    <lineage>
        <taxon>Eukaryota</taxon>
        <taxon>Metazoa</taxon>
        <taxon>Chordata</taxon>
        <taxon>Craniata</taxon>
        <taxon>Vertebrata</taxon>
        <taxon>Euteleostomi</taxon>
        <taxon>Amphibia</taxon>
        <taxon>Batrachia</taxon>
        <taxon>Anura</taxon>
        <taxon>Pipoidea</taxon>
        <taxon>Pipidae</taxon>
        <taxon>Xenopodinae</taxon>
        <taxon>Xenopus</taxon>
        <taxon>Xenopus</taxon>
    </lineage>
</organism>